<protein>
    <recommendedName>
        <fullName evidence="1">Asparagine synthetase domain-containing protein</fullName>
    </recommendedName>
</protein>
<dbReference type="Pfam" id="PF00733">
    <property type="entry name" value="Asn_synthase"/>
    <property type="match status" value="1"/>
</dbReference>
<dbReference type="EMBL" id="CP036402">
    <property type="protein sequence ID" value="QBI20269.1"/>
    <property type="molecule type" value="Genomic_DNA"/>
</dbReference>
<organism evidence="2 3">
    <name type="scientific">Egibacter rhizosphaerae</name>
    <dbReference type="NCBI Taxonomy" id="1670831"/>
    <lineage>
        <taxon>Bacteria</taxon>
        <taxon>Bacillati</taxon>
        <taxon>Actinomycetota</taxon>
        <taxon>Nitriliruptoria</taxon>
        <taxon>Egibacterales</taxon>
        <taxon>Egibacteraceae</taxon>
        <taxon>Egibacter</taxon>
    </lineage>
</organism>
<dbReference type="Proteomes" id="UP000291469">
    <property type="component" value="Chromosome"/>
</dbReference>
<keyword evidence="3" id="KW-1185">Reference proteome</keyword>
<dbReference type="InterPro" id="IPR001962">
    <property type="entry name" value="Asn_synthase"/>
</dbReference>
<evidence type="ECO:0000313" key="2">
    <source>
        <dbReference type="EMBL" id="QBI20269.1"/>
    </source>
</evidence>
<dbReference type="RefSeq" id="WP_131155266.1">
    <property type="nucleotide sequence ID" value="NZ_CP036402.1"/>
</dbReference>
<name>A0A411YGG7_9ACTN</name>
<dbReference type="AlphaFoldDB" id="A0A411YGG7"/>
<dbReference type="GO" id="GO:0004066">
    <property type="term" value="F:asparagine synthase (glutamine-hydrolyzing) activity"/>
    <property type="evidence" value="ECO:0007669"/>
    <property type="project" value="InterPro"/>
</dbReference>
<dbReference type="Gene3D" id="3.40.50.620">
    <property type="entry name" value="HUPs"/>
    <property type="match status" value="1"/>
</dbReference>
<sequence>MRAHDQLVRMTPQEIATGWPTGREPVSVPDPRLAHRPPREVLEALILPALTEQPCLVGFSGGRDSSAVLAVATDLARSRGLPDPVPMTRRYPGDALADEDAWQELVIRHLGLTEWERIDVIDELDLLGERAIAALRRYGQLWPPMHYVNLWMLDHARGGAYLTGQGGDEVLGSHRLAPIRAVAGQGLRVNRRTLRRAAGAAAPNRVRGWWARRRPDPSVAPPWLRAELATAHHAAVLADHAKEPLRADRSIRWQLGFRAVGMAFRNLDLLAAERDVRVRHPLLDPSFAAAMGRTWGWRGPRDRTEALRWLVGDLLPEAVCARLSKAAFNTALFGPASRAFVEQWDGSGVDTTLVDPEELRQTWTSDFPHGGSFALLQQAWLHQDGR</sequence>
<dbReference type="OrthoDB" id="3361376at2"/>
<evidence type="ECO:0000313" key="3">
    <source>
        <dbReference type="Proteomes" id="UP000291469"/>
    </source>
</evidence>
<dbReference type="GO" id="GO:0006529">
    <property type="term" value="P:asparagine biosynthetic process"/>
    <property type="evidence" value="ECO:0007669"/>
    <property type="project" value="InterPro"/>
</dbReference>
<dbReference type="KEGG" id="erz:ER308_12295"/>
<dbReference type="InterPro" id="IPR014729">
    <property type="entry name" value="Rossmann-like_a/b/a_fold"/>
</dbReference>
<accession>A0A411YGG7</accession>
<feature type="domain" description="Asparagine synthetase" evidence="1">
    <location>
        <begin position="52"/>
        <end position="366"/>
    </location>
</feature>
<evidence type="ECO:0000259" key="1">
    <source>
        <dbReference type="Pfam" id="PF00733"/>
    </source>
</evidence>
<gene>
    <name evidence="2" type="ORF">ER308_12295</name>
</gene>
<reference evidence="2 3" key="1">
    <citation type="submission" date="2019-01" db="EMBL/GenBank/DDBJ databases">
        <title>Egibacter rhizosphaerae EGI 80759T.</title>
        <authorList>
            <person name="Chen D.-D."/>
            <person name="Tian Y."/>
            <person name="Jiao J.-Y."/>
            <person name="Zhang X.-T."/>
            <person name="Zhang Y.-G."/>
            <person name="Zhang Y."/>
            <person name="Xiao M."/>
            <person name="Shu W.-S."/>
            <person name="Li W.-J."/>
        </authorList>
    </citation>
    <scope>NUCLEOTIDE SEQUENCE [LARGE SCALE GENOMIC DNA]</scope>
    <source>
        <strain evidence="2 3">EGI 80759</strain>
    </source>
</reference>
<proteinExistence type="predicted"/>
<dbReference type="SUPFAM" id="SSF52402">
    <property type="entry name" value="Adenine nucleotide alpha hydrolases-like"/>
    <property type="match status" value="1"/>
</dbReference>